<dbReference type="AlphaFoldDB" id="S3C714"/>
<dbReference type="EMBL" id="KE148147">
    <property type="protein sequence ID" value="EPE09314.1"/>
    <property type="molecule type" value="Genomic_DNA"/>
</dbReference>
<sequence>MASTFRSTCLRWLVILGLLALLFAPAEAAGQGACVKRPDPAGPNQGDLYSMRIANGLSHAEEHGESPNRPGRYYFDALRKCHPKDFVAVYDSQGNAHLSFVIKDKKRSNLPLKGANRNTCDVGAIISQATNGAYEPECVFGGADKLAAQWTKSQTAPAPAAKAPYEQ</sequence>
<keyword evidence="1" id="KW-0732">Signal</keyword>
<dbReference type="eggNOG" id="ENOG502RKZF">
    <property type="taxonomic scope" value="Eukaryota"/>
</dbReference>
<gene>
    <name evidence="2" type="ORF">F503_07090</name>
</gene>
<dbReference type="VEuPathDB" id="FungiDB:F503_07090"/>
<dbReference type="HOGENOM" id="CLU_1845312_0_0_1"/>
<evidence type="ECO:0000313" key="2">
    <source>
        <dbReference type="EMBL" id="EPE09314.1"/>
    </source>
</evidence>
<accession>S3C714</accession>
<evidence type="ECO:0000256" key="1">
    <source>
        <dbReference type="SAM" id="SignalP"/>
    </source>
</evidence>
<keyword evidence="3" id="KW-1185">Reference proteome</keyword>
<evidence type="ECO:0000313" key="3">
    <source>
        <dbReference type="Proteomes" id="UP000016923"/>
    </source>
</evidence>
<feature type="signal peptide" evidence="1">
    <location>
        <begin position="1"/>
        <end position="28"/>
    </location>
</feature>
<proteinExistence type="predicted"/>
<name>S3C714_OPHP1</name>
<organism evidence="2 3">
    <name type="scientific">Ophiostoma piceae (strain UAMH 11346)</name>
    <name type="common">Sap stain fungus</name>
    <dbReference type="NCBI Taxonomy" id="1262450"/>
    <lineage>
        <taxon>Eukaryota</taxon>
        <taxon>Fungi</taxon>
        <taxon>Dikarya</taxon>
        <taxon>Ascomycota</taxon>
        <taxon>Pezizomycotina</taxon>
        <taxon>Sordariomycetes</taxon>
        <taxon>Sordariomycetidae</taxon>
        <taxon>Ophiostomatales</taxon>
        <taxon>Ophiostomataceae</taxon>
        <taxon>Ophiostoma</taxon>
    </lineage>
</organism>
<feature type="chain" id="PRO_5004518341" evidence="1">
    <location>
        <begin position="29"/>
        <end position="167"/>
    </location>
</feature>
<reference evidence="2 3" key="1">
    <citation type="journal article" date="2013" name="BMC Genomics">
        <title>The genome and transcriptome of the pine saprophyte Ophiostoma piceae, and a comparison with the bark beetle-associated pine pathogen Grosmannia clavigera.</title>
        <authorList>
            <person name="Haridas S."/>
            <person name="Wang Y."/>
            <person name="Lim L."/>
            <person name="Massoumi Alamouti S."/>
            <person name="Jackman S."/>
            <person name="Docking R."/>
            <person name="Robertson G."/>
            <person name="Birol I."/>
            <person name="Bohlmann J."/>
            <person name="Breuil C."/>
        </authorList>
    </citation>
    <scope>NUCLEOTIDE SEQUENCE [LARGE SCALE GENOMIC DNA]</scope>
    <source>
        <strain evidence="2 3">UAMH 11346</strain>
    </source>
</reference>
<dbReference type="Proteomes" id="UP000016923">
    <property type="component" value="Unassembled WGS sequence"/>
</dbReference>
<protein>
    <submittedName>
        <fullName evidence="2">Uncharacterized protein</fullName>
    </submittedName>
</protein>